<dbReference type="RefSeq" id="WP_003389550.1">
    <property type="nucleotide sequence ID" value="NZ_APBN01000007.1"/>
</dbReference>
<feature type="domain" description="GHMP kinase N-terminal" evidence="5">
    <location>
        <begin position="79"/>
        <end position="142"/>
    </location>
</feature>
<evidence type="ECO:0000256" key="3">
    <source>
        <dbReference type="ARBA" id="ARBA00022777"/>
    </source>
</evidence>
<evidence type="ECO:0000313" key="7">
    <source>
        <dbReference type="EMBL" id="EMT51519.1"/>
    </source>
</evidence>
<evidence type="ECO:0000256" key="4">
    <source>
        <dbReference type="ARBA" id="ARBA00022840"/>
    </source>
</evidence>
<dbReference type="Pfam" id="PF00288">
    <property type="entry name" value="GHMP_kinases_N"/>
    <property type="match status" value="1"/>
</dbReference>
<dbReference type="PANTHER" id="PTHR43527:SF1">
    <property type="entry name" value="L-THREONINE KINASE"/>
    <property type="match status" value="1"/>
</dbReference>
<dbReference type="GO" id="GO:0005524">
    <property type="term" value="F:ATP binding"/>
    <property type="evidence" value="ECO:0007669"/>
    <property type="project" value="UniProtKB-KW"/>
</dbReference>
<evidence type="ECO:0000256" key="2">
    <source>
        <dbReference type="ARBA" id="ARBA00022741"/>
    </source>
</evidence>
<evidence type="ECO:0008006" key="9">
    <source>
        <dbReference type="Google" id="ProtNLM"/>
    </source>
</evidence>
<keyword evidence="4" id="KW-0067">ATP-binding</keyword>
<accession>M8D5G5</accession>
<dbReference type="Pfam" id="PF08544">
    <property type="entry name" value="GHMP_kinases_C"/>
    <property type="match status" value="1"/>
</dbReference>
<dbReference type="STRING" id="1300222.I532_16383"/>
<dbReference type="InterPro" id="IPR014721">
    <property type="entry name" value="Ribsml_uS5_D2-typ_fold_subgr"/>
</dbReference>
<dbReference type="InterPro" id="IPR012363">
    <property type="entry name" value="PduX"/>
</dbReference>
<dbReference type="InterPro" id="IPR006204">
    <property type="entry name" value="GHMP_kinase_N_dom"/>
</dbReference>
<evidence type="ECO:0000313" key="8">
    <source>
        <dbReference type="Proteomes" id="UP000012081"/>
    </source>
</evidence>
<dbReference type="EMBL" id="APBN01000007">
    <property type="protein sequence ID" value="EMT51519.1"/>
    <property type="molecule type" value="Genomic_DNA"/>
</dbReference>
<evidence type="ECO:0000259" key="5">
    <source>
        <dbReference type="Pfam" id="PF00288"/>
    </source>
</evidence>
<dbReference type="PATRIC" id="fig|1300222.3.peg.3424"/>
<sequence length="316" mass="34752">MSFYTQSNPVKHSLEPKMVGRGSSYGTFGELLQGVLEEDNSDFLVTFPINRYAHALFVPEPESDTVSVYPSHKQKSRRLAEIILDHFSLPKGATLKISGNIPVGKGLASSSADLVATARAITDCYSLHLPVTLLEMLIRQIEPTDGVMYPGVVSFYHRRVQLRESIGELSPLTIVSIDEGGEVDTVEFNKLPKPFTAAERQKYQSLLDTITIAIRQNDLASVGKVSTESALLNQKLRPKRTLDAMLSICEEIDALGVCVAHSGTCLGLLLSPESSRYQEQLTAAGALLEKVAGEVVIYQSWSYKEGWDNHAAFNDY</sequence>
<dbReference type="GO" id="GO:0016301">
    <property type="term" value="F:kinase activity"/>
    <property type="evidence" value="ECO:0007669"/>
    <property type="project" value="UniProtKB-KW"/>
</dbReference>
<dbReference type="SUPFAM" id="SSF54211">
    <property type="entry name" value="Ribosomal protein S5 domain 2-like"/>
    <property type="match status" value="1"/>
</dbReference>
<keyword evidence="8" id="KW-1185">Reference proteome</keyword>
<feature type="domain" description="GHMP kinase C-terminal" evidence="6">
    <location>
        <begin position="213"/>
        <end position="276"/>
    </location>
</feature>
<evidence type="ECO:0000256" key="1">
    <source>
        <dbReference type="ARBA" id="ARBA00022679"/>
    </source>
</evidence>
<name>M8D5G5_9BACL</name>
<keyword evidence="1" id="KW-0808">Transferase</keyword>
<reference evidence="7 8" key="1">
    <citation type="submission" date="2013-03" db="EMBL/GenBank/DDBJ databases">
        <title>Assembly of a new bacterial strain Brevibacillus borstelensis AK1.</title>
        <authorList>
            <person name="Rajan I."/>
            <person name="PoliReddy D."/>
            <person name="Sugumar T."/>
            <person name="Rathinam K."/>
            <person name="Alqarawi S."/>
            <person name="Khalil A.B."/>
            <person name="Sivakumar N."/>
        </authorList>
    </citation>
    <scope>NUCLEOTIDE SEQUENCE [LARGE SCALE GENOMIC DNA]</scope>
    <source>
        <strain evidence="7 8">AK1</strain>
    </source>
</reference>
<dbReference type="PIRSF" id="PIRSF033887">
    <property type="entry name" value="PduX"/>
    <property type="match status" value="1"/>
</dbReference>
<dbReference type="AlphaFoldDB" id="M8D5G5"/>
<dbReference type="OrthoDB" id="4548147at2"/>
<comment type="caution">
    <text evidence="7">The sequence shown here is derived from an EMBL/GenBank/DDBJ whole genome shotgun (WGS) entry which is preliminary data.</text>
</comment>
<organism evidence="7 8">
    <name type="scientific">Brevibacillus borstelensis AK1</name>
    <dbReference type="NCBI Taxonomy" id="1300222"/>
    <lineage>
        <taxon>Bacteria</taxon>
        <taxon>Bacillati</taxon>
        <taxon>Bacillota</taxon>
        <taxon>Bacilli</taxon>
        <taxon>Bacillales</taxon>
        <taxon>Paenibacillaceae</taxon>
        <taxon>Brevibacillus</taxon>
    </lineage>
</organism>
<proteinExistence type="predicted"/>
<protein>
    <recommendedName>
        <fullName evidence="9">GHMP kinase N-terminal domain-containing protein</fullName>
    </recommendedName>
</protein>
<dbReference type="InterPro" id="IPR013750">
    <property type="entry name" value="GHMP_kinase_C_dom"/>
</dbReference>
<gene>
    <name evidence="7" type="ORF">I532_16383</name>
</gene>
<dbReference type="InterPro" id="IPR020568">
    <property type="entry name" value="Ribosomal_Su5_D2-typ_SF"/>
</dbReference>
<keyword evidence="3" id="KW-0418">Kinase</keyword>
<keyword evidence="2" id="KW-0547">Nucleotide-binding</keyword>
<evidence type="ECO:0000259" key="6">
    <source>
        <dbReference type="Pfam" id="PF08544"/>
    </source>
</evidence>
<dbReference type="PANTHER" id="PTHR43527">
    <property type="entry name" value="4-DIPHOSPHOCYTIDYL-2-C-METHYL-D-ERYTHRITOL KINASE, CHLOROPLASTIC"/>
    <property type="match status" value="1"/>
</dbReference>
<dbReference type="Proteomes" id="UP000012081">
    <property type="component" value="Unassembled WGS sequence"/>
</dbReference>
<dbReference type="Gene3D" id="3.30.230.10">
    <property type="match status" value="1"/>
</dbReference>